<sequence>MTISGDNFQQGQQRGQYSYYFSQLPHCWGWASWRRSWRLYHTAIDHFKEIMAEQSYQDFTHYPLANIMWRKNFYKTLQREINTWDYLWVFASFVNHGLTILPQQNLVKNIGFGKDATHTTGTSRGYGIVETDSVTFPLQHPPYMCLHKEADTFSYQTHFRVRPKQQKGALHRLLSFLKAVRNAK</sequence>
<dbReference type="Proteomes" id="UP000229740">
    <property type="component" value="Unassembled WGS sequence"/>
</dbReference>
<organism evidence="1 2">
    <name type="scientific">candidate division KSB3 bacterium</name>
    <dbReference type="NCBI Taxonomy" id="2044937"/>
    <lineage>
        <taxon>Bacteria</taxon>
        <taxon>candidate division KSB3</taxon>
    </lineage>
</organism>
<dbReference type="AlphaFoldDB" id="A0A2G6EDV5"/>
<evidence type="ECO:0000313" key="1">
    <source>
        <dbReference type="EMBL" id="PID60306.1"/>
    </source>
</evidence>
<gene>
    <name evidence="1" type="ORF">CSB45_00535</name>
</gene>
<comment type="caution">
    <text evidence="1">The sequence shown here is derived from an EMBL/GenBank/DDBJ whole genome shotgun (WGS) entry which is preliminary data.</text>
</comment>
<proteinExistence type="predicted"/>
<dbReference type="EMBL" id="PDPS01000008">
    <property type="protein sequence ID" value="PID60306.1"/>
    <property type="molecule type" value="Genomic_DNA"/>
</dbReference>
<accession>A0A2G6EDV5</accession>
<protein>
    <submittedName>
        <fullName evidence="1">Uncharacterized protein</fullName>
    </submittedName>
</protein>
<reference evidence="1 2" key="1">
    <citation type="submission" date="2017-10" db="EMBL/GenBank/DDBJ databases">
        <title>Novel microbial diversity and functional potential in the marine mammal oral microbiome.</title>
        <authorList>
            <person name="Dudek N.K."/>
            <person name="Sun C.L."/>
            <person name="Burstein D."/>
            <person name="Kantor R.S."/>
            <person name="Aliaga Goltsman D.S."/>
            <person name="Bik E.M."/>
            <person name="Thomas B.C."/>
            <person name="Banfield J.F."/>
            <person name="Relman D.A."/>
        </authorList>
    </citation>
    <scope>NUCLEOTIDE SEQUENCE [LARGE SCALE GENOMIC DNA]</scope>
    <source>
        <strain evidence="1">DOLZORAL124_49_17</strain>
    </source>
</reference>
<evidence type="ECO:0000313" key="2">
    <source>
        <dbReference type="Proteomes" id="UP000229740"/>
    </source>
</evidence>
<name>A0A2G6EDV5_9BACT</name>